<proteinExistence type="predicted"/>
<evidence type="ECO:0008006" key="4">
    <source>
        <dbReference type="Google" id="ProtNLM"/>
    </source>
</evidence>
<reference evidence="2 3" key="1">
    <citation type="journal article" date="2016" name="Nat. Commun.">
        <title>Thousands of microbial genomes shed light on interconnected biogeochemical processes in an aquifer system.</title>
        <authorList>
            <person name="Anantharaman K."/>
            <person name="Brown C.T."/>
            <person name="Hug L.A."/>
            <person name="Sharon I."/>
            <person name="Castelle C.J."/>
            <person name="Probst A.J."/>
            <person name="Thomas B.C."/>
            <person name="Singh A."/>
            <person name="Wilkins M.J."/>
            <person name="Karaoz U."/>
            <person name="Brodie E.L."/>
            <person name="Williams K.H."/>
            <person name="Hubbard S.S."/>
            <person name="Banfield J.F."/>
        </authorList>
    </citation>
    <scope>NUCLEOTIDE SEQUENCE [LARGE SCALE GENOMIC DNA]</scope>
</reference>
<organism evidence="2 3">
    <name type="scientific">Candidatus Woesebacteria bacterium RBG_16_34_12</name>
    <dbReference type="NCBI Taxonomy" id="1802480"/>
    <lineage>
        <taxon>Bacteria</taxon>
        <taxon>Candidatus Woeseibacteriota</taxon>
    </lineage>
</organism>
<sequence>MDKKDIVFGLVIILILTAVVYYWKKPPAVEQDLVVPQTLSVEDEIEEKFKIQIPEDVEKAELKDVSGGDGSGIATRKFAEGEFSHTILVDLPDPEGIRFYEGWLVKDNETVSTGKLNLAKGGYLLEFQSDTDYTSFNQVVVTLEEKLDKTSEKHILEGSF</sequence>
<evidence type="ECO:0000313" key="2">
    <source>
        <dbReference type="EMBL" id="OGM11980.1"/>
    </source>
</evidence>
<gene>
    <name evidence="2" type="ORF">A2Z22_04845</name>
</gene>
<dbReference type="Proteomes" id="UP000177053">
    <property type="component" value="Unassembled WGS sequence"/>
</dbReference>
<keyword evidence="1" id="KW-0812">Transmembrane</keyword>
<evidence type="ECO:0000313" key="3">
    <source>
        <dbReference type="Proteomes" id="UP000177053"/>
    </source>
</evidence>
<accession>A0A1F7XAC1</accession>
<evidence type="ECO:0000256" key="1">
    <source>
        <dbReference type="SAM" id="Phobius"/>
    </source>
</evidence>
<dbReference type="EMBL" id="MGFS01000006">
    <property type="protein sequence ID" value="OGM11980.1"/>
    <property type="molecule type" value="Genomic_DNA"/>
</dbReference>
<keyword evidence="1" id="KW-1133">Transmembrane helix</keyword>
<dbReference type="AlphaFoldDB" id="A0A1F7XAC1"/>
<protein>
    <recommendedName>
        <fullName evidence="4">Anti-sigma factor</fullName>
    </recommendedName>
</protein>
<name>A0A1F7XAC1_9BACT</name>
<comment type="caution">
    <text evidence="2">The sequence shown here is derived from an EMBL/GenBank/DDBJ whole genome shotgun (WGS) entry which is preliminary data.</text>
</comment>
<feature type="transmembrane region" description="Helical" evidence="1">
    <location>
        <begin position="6"/>
        <end position="23"/>
    </location>
</feature>
<keyword evidence="1" id="KW-0472">Membrane</keyword>